<feature type="region of interest" description="Disordered" evidence="1">
    <location>
        <begin position="1"/>
        <end position="84"/>
    </location>
</feature>
<feature type="region of interest" description="Disordered" evidence="1">
    <location>
        <begin position="180"/>
        <end position="204"/>
    </location>
</feature>
<dbReference type="EMBL" id="BK032850">
    <property type="protein sequence ID" value="DAF64093.1"/>
    <property type="molecule type" value="Genomic_DNA"/>
</dbReference>
<sequence length="300" mass="33948">MDEQNMAAIPEEEDVMMPDGYGTGDDFFADEWTGQDADAQPEPEQEAEPEKPKEDAPTTEQPEEDHEAQEPEAETPEDAPRRLRFKARVDREDMDVDIGEDEVPALYQLAKAGERWKAKNDTMRQQVEHYEQMAKGMGYATVDEMIQKTAEGYKSAKVQELMEQGTPQTIAEDYVDRMMQREAAKAPDPEPEEPTPEAHERNIQAEAQELIVARPDLKTRQLPMEVVEAWRNGENLLNAYNRYEARQKEAENQKLKKENNILKQNAAAAAKAPVKGVTGGAPTDTEPEDPFLKGFDSDPW</sequence>
<evidence type="ECO:0000313" key="2">
    <source>
        <dbReference type="EMBL" id="DAF64093.1"/>
    </source>
</evidence>
<feature type="compositionally biased region" description="Acidic residues" evidence="1">
    <location>
        <begin position="61"/>
        <end position="77"/>
    </location>
</feature>
<organism evidence="2">
    <name type="scientific">Podoviridae sp. ctO1718</name>
    <dbReference type="NCBI Taxonomy" id="2827733"/>
    <lineage>
        <taxon>Viruses</taxon>
        <taxon>Duplodnaviria</taxon>
        <taxon>Heunggongvirae</taxon>
        <taxon>Uroviricota</taxon>
        <taxon>Caudoviricetes</taxon>
    </lineage>
</organism>
<evidence type="ECO:0000256" key="1">
    <source>
        <dbReference type="SAM" id="MobiDB-lite"/>
    </source>
</evidence>
<feature type="region of interest" description="Disordered" evidence="1">
    <location>
        <begin position="266"/>
        <end position="300"/>
    </location>
</feature>
<protein>
    <submittedName>
        <fullName evidence="2">Uncharacterized protein</fullName>
    </submittedName>
</protein>
<proteinExistence type="predicted"/>
<reference evidence="2" key="1">
    <citation type="journal article" date="2021" name="Proc. Natl. Acad. Sci. U.S.A.">
        <title>A Catalog of Tens of Thousands of Viruses from Human Metagenomes Reveals Hidden Associations with Chronic Diseases.</title>
        <authorList>
            <person name="Tisza M.J."/>
            <person name="Buck C.B."/>
        </authorList>
    </citation>
    <scope>NUCLEOTIDE SEQUENCE</scope>
    <source>
        <strain evidence="2">CtO1718</strain>
    </source>
</reference>
<name>A0A8S5TLC5_9CAUD</name>
<accession>A0A8S5TLC5</accession>
<feature type="compositionally biased region" description="Low complexity" evidence="1">
    <location>
        <begin position="266"/>
        <end position="276"/>
    </location>
</feature>